<dbReference type="PANTHER" id="PTHR11608">
    <property type="entry name" value="BIFUNCTIONAL PROTEIN PYRR"/>
    <property type="match status" value="1"/>
</dbReference>
<dbReference type="SUPFAM" id="SSF53271">
    <property type="entry name" value="PRTase-like"/>
    <property type="match status" value="1"/>
</dbReference>
<comment type="function">
    <text evidence="4">Also displays a weak uracil phosphoribosyltransferase activity which is not physiologically significant.</text>
</comment>
<evidence type="ECO:0000313" key="8">
    <source>
        <dbReference type="Proteomes" id="UP000656804"/>
    </source>
</evidence>
<evidence type="ECO:0000256" key="3">
    <source>
        <dbReference type="ARBA" id="ARBA00023163"/>
    </source>
</evidence>
<dbReference type="InterPro" id="IPR000836">
    <property type="entry name" value="PRTase_dom"/>
</dbReference>
<dbReference type="Gene3D" id="3.40.50.2020">
    <property type="match status" value="1"/>
</dbReference>
<comment type="similarity">
    <text evidence="1 4">Belongs to the purine/pyrimidine phosphoribosyltransferase family. PyrR subfamily.</text>
</comment>
<evidence type="ECO:0000256" key="4">
    <source>
        <dbReference type="HAMAP-Rule" id="MF_01219"/>
    </source>
</evidence>
<feature type="region of interest" description="Disordered" evidence="5">
    <location>
        <begin position="30"/>
        <end position="50"/>
    </location>
</feature>
<dbReference type="NCBIfam" id="NF003547">
    <property type="entry name" value="PRK05205.1-3"/>
    <property type="match status" value="1"/>
</dbReference>
<accession>A0A930UWI7</accession>
<evidence type="ECO:0000256" key="2">
    <source>
        <dbReference type="ARBA" id="ARBA00023015"/>
    </source>
</evidence>
<name>A0A930UWI7_9ACTN</name>
<dbReference type="InterPro" id="IPR023050">
    <property type="entry name" value="PyrR"/>
</dbReference>
<keyword evidence="3 4" id="KW-0804">Transcription</keyword>
<dbReference type="AlphaFoldDB" id="A0A930UWI7"/>
<dbReference type="EC" id="2.4.2.9" evidence="4"/>
<dbReference type="Proteomes" id="UP000656804">
    <property type="component" value="Unassembled WGS sequence"/>
</dbReference>
<dbReference type="HAMAP" id="MF_01219">
    <property type="entry name" value="PyrR"/>
    <property type="match status" value="1"/>
</dbReference>
<protein>
    <recommendedName>
        <fullName evidence="4">Bifunctional protein PyrR</fullName>
    </recommendedName>
    <domain>
        <recommendedName>
            <fullName evidence="4">Pyrimidine operon regulatory protein</fullName>
        </recommendedName>
    </domain>
    <domain>
        <recommendedName>
            <fullName evidence="4">Uracil phosphoribosyltransferase</fullName>
            <shortName evidence="4">UPRTase</shortName>
            <ecNumber evidence="4">2.4.2.9</ecNumber>
        </recommendedName>
    </domain>
</protein>
<dbReference type="GO" id="GO:0004845">
    <property type="term" value="F:uracil phosphoribosyltransferase activity"/>
    <property type="evidence" value="ECO:0007669"/>
    <property type="project" value="UniProtKB-UniRule"/>
</dbReference>
<organism evidence="7 8">
    <name type="scientific">Nocardioides acrostichi</name>
    <dbReference type="NCBI Taxonomy" id="2784339"/>
    <lineage>
        <taxon>Bacteria</taxon>
        <taxon>Bacillati</taxon>
        <taxon>Actinomycetota</taxon>
        <taxon>Actinomycetes</taxon>
        <taxon>Propionibacteriales</taxon>
        <taxon>Nocardioidaceae</taxon>
        <taxon>Nocardioides</taxon>
    </lineage>
</organism>
<feature type="short sequence motif" description="PRPP-binding" evidence="4">
    <location>
        <begin position="149"/>
        <end position="161"/>
    </location>
</feature>
<dbReference type="PANTHER" id="PTHR11608:SF0">
    <property type="entry name" value="BIFUNCTIONAL PROTEIN PYRR"/>
    <property type="match status" value="1"/>
</dbReference>
<evidence type="ECO:0000256" key="5">
    <source>
        <dbReference type="SAM" id="MobiDB-lite"/>
    </source>
</evidence>
<proteinExistence type="inferred from homology"/>
<evidence type="ECO:0000259" key="6">
    <source>
        <dbReference type="Pfam" id="PF00156"/>
    </source>
</evidence>
<feature type="compositionally biased region" description="Basic residues" evidence="5">
    <location>
        <begin position="30"/>
        <end position="39"/>
    </location>
</feature>
<dbReference type="CDD" id="cd06223">
    <property type="entry name" value="PRTases_typeI"/>
    <property type="match status" value="1"/>
</dbReference>
<dbReference type="EMBL" id="JADIVZ010000004">
    <property type="protein sequence ID" value="MBF4162168.1"/>
    <property type="molecule type" value="Genomic_DNA"/>
</dbReference>
<keyword evidence="4 7" id="KW-0808">Transferase</keyword>
<dbReference type="NCBIfam" id="NF003549">
    <property type="entry name" value="PRK05205.1-5"/>
    <property type="match status" value="1"/>
</dbReference>
<dbReference type="Pfam" id="PF00156">
    <property type="entry name" value="Pribosyltran"/>
    <property type="match status" value="1"/>
</dbReference>
<keyword evidence="2 4" id="KW-0805">Transcription regulation</keyword>
<evidence type="ECO:0000313" key="7">
    <source>
        <dbReference type="EMBL" id="MBF4162168.1"/>
    </source>
</evidence>
<keyword evidence="8" id="KW-1185">Reference proteome</keyword>
<comment type="catalytic activity">
    <reaction evidence="4">
        <text>UMP + diphosphate = 5-phospho-alpha-D-ribose 1-diphosphate + uracil</text>
        <dbReference type="Rhea" id="RHEA:13017"/>
        <dbReference type="ChEBI" id="CHEBI:17568"/>
        <dbReference type="ChEBI" id="CHEBI:33019"/>
        <dbReference type="ChEBI" id="CHEBI:57865"/>
        <dbReference type="ChEBI" id="CHEBI:58017"/>
        <dbReference type="EC" id="2.4.2.9"/>
    </reaction>
</comment>
<dbReference type="InterPro" id="IPR029057">
    <property type="entry name" value="PRTase-like"/>
</dbReference>
<comment type="caution">
    <text evidence="7">The sequence shown here is derived from an EMBL/GenBank/DDBJ whole genome shotgun (WGS) entry which is preliminary data.</text>
</comment>
<evidence type="ECO:0000256" key="1">
    <source>
        <dbReference type="ARBA" id="ARBA00005565"/>
    </source>
</evidence>
<feature type="domain" description="Phosphoribosyltransferase" evidence="6">
    <location>
        <begin position="58"/>
        <end position="197"/>
    </location>
</feature>
<sequence>MLRPTLSCRAAALIGSPEFRFCDRHPLTRRPVRRRRRSGKPVTAESSVQPPAEARVVLDARDITRALTRISHEILERNKGAGDLVLLGIPSRGVPLARRIAERITAVEGVEVPVGALDVTMYRDDLRKHPARGPQPTEIPPGGLDGRTVVLVDDVLYSGRTVRAALDAMNDLGRPDVVRLAVLVDRGHRELPIRADHVGKNLPSSRSERVMVRLEELDGLEGVWLA</sequence>
<keyword evidence="4 7" id="KW-0328">Glycosyltransferase</keyword>
<gene>
    <name evidence="4 7" type="primary">pyrR</name>
    <name evidence="7" type="ORF">ISG29_10725</name>
</gene>
<reference evidence="7" key="1">
    <citation type="submission" date="2020-11" db="EMBL/GenBank/DDBJ databases">
        <title>Nocardioides sp. CBS4Y-1, whole genome shotgun sequence.</title>
        <authorList>
            <person name="Tuo L."/>
        </authorList>
    </citation>
    <scope>NUCLEOTIDE SEQUENCE</scope>
    <source>
        <strain evidence="7">CBS4Y-1</strain>
    </source>
</reference>
<comment type="function">
    <text evidence="4">Regulates the transcription of the pyrimidine nucleotide (pyr) operon in response to exogenous pyrimidines.</text>
</comment>
<dbReference type="FunFam" id="3.40.50.2020:FF:000020">
    <property type="entry name" value="Bifunctional protein PyrR"/>
    <property type="match status" value="1"/>
</dbReference>
<dbReference type="InterPro" id="IPR050137">
    <property type="entry name" value="PyrR_bifunctional"/>
</dbReference>
<dbReference type="GO" id="GO:0006355">
    <property type="term" value="P:regulation of DNA-templated transcription"/>
    <property type="evidence" value="ECO:0007669"/>
    <property type="project" value="UniProtKB-UniRule"/>
</dbReference>